<evidence type="ECO:0000313" key="2">
    <source>
        <dbReference type="EMBL" id="GFQ83498.1"/>
    </source>
</evidence>
<proteinExistence type="predicted"/>
<dbReference type="EMBL" id="BMAO01022665">
    <property type="protein sequence ID" value="GFQ83498.1"/>
    <property type="molecule type" value="Genomic_DNA"/>
</dbReference>
<evidence type="ECO:0000313" key="3">
    <source>
        <dbReference type="Proteomes" id="UP000887116"/>
    </source>
</evidence>
<name>A0A8X6FLQ2_TRICU</name>
<feature type="compositionally biased region" description="Polar residues" evidence="1">
    <location>
        <begin position="1"/>
        <end position="11"/>
    </location>
</feature>
<comment type="caution">
    <text evidence="2">The sequence shown here is derived from an EMBL/GenBank/DDBJ whole genome shotgun (WGS) entry which is preliminary data.</text>
</comment>
<organism evidence="2 3">
    <name type="scientific">Trichonephila clavata</name>
    <name type="common">Joro spider</name>
    <name type="synonym">Nephila clavata</name>
    <dbReference type="NCBI Taxonomy" id="2740835"/>
    <lineage>
        <taxon>Eukaryota</taxon>
        <taxon>Metazoa</taxon>
        <taxon>Ecdysozoa</taxon>
        <taxon>Arthropoda</taxon>
        <taxon>Chelicerata</taxon>
        <taxon>Arachnida</taxon>
        <taxon>Araneae</taxon>
        <taxon>Araneomorphae</taxon>
        <taxon>Entelegynae</taxon>
        <taxon>Araneoidea</taxon>
        <taxon>Nephilidae</taxon>
        <taxon>Trichonephila</taxon>
    </lineage>
</organism>
<keyword evidence="3" id="KW-1185">Reference proteome</keyword>
<feature type="compositionally biased region" description="Basic and acidic residues" evidence="1">
    <location>
        <begin position="28"/>
        <end position="44"/>
    </location>
</feature>
<dbReference type="AlphaFoldDB" id="A0A8X6FLQ2"/>
<evidence type="ECO:0000256" key="1">
    <source>
        <dbReference type="SAM" id="MobiDB-lite"/>
    </source>
</evidence>
<accession>A0A8X6FLQ2</accession>
<reference evidence="2" key="1">
    <citation type="submission" date="2020-07" db="EMBL/GenBank/DDBJ databases">
        <title>Multicomponent nature underlies the extraordinary mechanical properties of spider dragline silk.</title>
        <authorList>
            <person name="Kono N."/>
            <person name="Nakamura H."/>
            <person name="Mori M."/>
            <person name="Yoshida Y."/>
            <person name="Ohtoshi R."/>
            <person name="Malay A.D."/>
            <person name="Moran D.A.P."/>
            <person name="Tomita M."/>
            <person name="Numata K."/>
            <person name="Arakawa K."/>
        </authorList>
    </citation>
    <scope>NUCLEOTIDE SEQUENCE</scope>
</reference>
<dbReference type="Proteomes" id="UP000887116">
    <property type="component" value="Unassembled WGS sequence"/>
</dbReference>
<protein>
    <submittedName>
        <fullName evidence="2">Uncharacterized protein</fullName>
    </submittedName>
</protein>
<sequence length="306" mass="34767">MASSSYSNNEGKGSVKRKRSFKTPTRTAENETRSADEKSVEAFVREPIQSHSNSELSESEDSLDILEDYDSDDEIQSPSPELDGENVNRYIEGKVGDDINAKKWLEGCTGLDNVEKADVVIRLIYEIFLKGNAECDLENNAAEENNKAGNFDPLRVFELLVKVNSSFLAKDRRKLVEVVCLSGNEILLEMICQREMRDARRTAWVHDTYPWKGEFTGYEALTNFLQYVLVQRCRSQIVRCIAEKVFGWHHNVLNGREFLTNFQIQSMADSVNQKSSIMSCLKTSVELGYIDTVLVMLVEMCIIVFA</sequence>
<feature type="region of interest" description="Disordered" evidence="1">
    <location>
        <begin position="1"/>
        <end position="61"/>
    </location>
</feature>
<gene>
    <name evidence="2" type="ORF">TNCT_148731</name>
</gene>